<dbReference type="InterPro" id="IPR001005">
    <property type="entry name" value="SANT/Myb"/>
</dbReference>
<evidence type="ECO:0000256" key="3">
    <source>
        <dbReference type="ARBA" id="ARBA00023125"/>
    </source>
</evidence>
<dbReference type="PANTHER" id="PTHR47994:SF5">
    <property type="entry name" value="F14D16.11-RELATED"/>
    <property type="match status" value="1"/>
</dbReference>
<reference evidence="9" key="2">
    <citation type="submission" date="2025-08" db="UniProtKB">
        <authorList>
            <consortium name="RefSeq"/>
        </authorList>
    </citation>
    <scope>IDENTIFICATION</scope>
    <source>
        <tissue evidence="9">Etiolated seedlings</tissue>
    </source>
</reference>
<dbReference type="Gene3D" id="1.10.10.60">
    <property type="entry name" value="Homeodomain-like"/>
    <property type="match status" value="2"/>
</dbReference>
<evidence type="ECO:0000256" key="5">
    <source>
        <dbReference type="SAM" id="MobiDB-lite"/>
    </source>
</evidence>
<dbReference type="GeneID" id="101497118"/>
<evidence type="ECO:0000256" key="2">
    <source>
        <dbReference type="ARBA" id="ARBA00022737"/>
    </source>
</evidence>
<dbReference type="AlphaFoldDB" id="A0A1S2XDH5"/>
<name>A0A1S2XDH5_CICAR</name>
<dbReference type="PANTHER" id="PTHR47994">
    <property type="entry name" value="F14D16.11-RELATED"/>
    <property type="match status" value="1"/>
</dbReference>
<protein>
    <submittedName>
        <fullName evidence="9">LOW QUALITY PROTEIN: transcription factor MYB41</fullName>
    </submittedName>
</protein>
<comment type="subcellular location">
    <subcellularLocation>
        <location evidence="1">Nucleus</location>
    </subcellularLocation>
</comment>
<dbReference type="KEGG" id="cam:101497118"/>
<dbReference type="PROSITE" id="PS51294">
    <property type="entry name" value="HTH_MYB"/>
    <property type="match status" value="2"/>
</dbReference>
<feature type="domain" description="HTH myb-type" evidence="7">
    <location>
        <begin position="63"/>
        <end position="117"/>
    </location>
</feature>
<organism evidence="8 9">
    <name type="scientific">Cicer arietinum</name>
    <name type="common">Chickpea</name>
    <name type="synonym">Garbanzo</name>
    <dbReference type="NCBI Taxonomy" id="3827"/>
    <lineage>
        <taxon>Eukaryota</taxon>
        <taxon>Viridiplantae</taxon>
        <taxon>Streptophyta</taxon>
        <taxon>Embryophyta</taxon>
        <taxon>Tracheophyta</taxon>
        <taxon>Spermatophyta</taxon>
        <taxon>Magnoliopsida</taxon>
        <taxon>eudicotyledons</taxon>
        <taxon>Gunneridae</taxon>
        <taxon>Pentapetalae</taxon>
        <taxon>rosids</taxon>
        <taxon>fabids</taxon>
        <taxon>Fabales</taxon>
        <taxon>Fabaceae</taxon>
        <taxon>Papilionoideae</taxon>
        <taxon>50 kb inversion clade</taxon>
        <taxon>NPAAA clade</taxon>
        <taxon>Hologalegina</taxon>
        <taxon>IRL clade</taxon>
        <taxon>Cicereae</taxon>
        <taxon>Cicer</taxon>
    </lineage>
</organism>
<evidence type="ECO:0000259" key="7">
    <source>
        <dbReference type="PROSITE" id="PS51294"/>
    </source>
</evidence>
<dbReference type="InterPro" id="IPR015495">
    <property type="entry name" value="Myb_TF_plants"/>
</dbReference>
<gene>
    <name evidence="9" type="primary">LOC101497118</name>
</gene>
<evidence type="ECO:0000313" key="8">
    <source>
        <dbReference type="Proteomes" id="UP000087171"/>
    </source>
</evidence>
<dbReference type="FunFam" id="1.10.10.60:FF:000349">
    <property type="entry name" value="Transcription factor MYB39"/>
    <property type="match status" value="1"/>
</dbReference>
<dbReference type="InterPro" id="IPR017930">
    <property type="entry name" value="Myb_dom"/>
</dbReference>
<dbReference type="GO" id="GO:0003677">
    <property type="term" value="F:DNA binding"/>
    <property type="evidence" value="ECO:0007669"/>
    <property type="project" value="UniProtKB-KW"/>
</dbReference>
<keyword evidence="8" id="KW-1185">Reference proteome</keyword>
<dbReference type="GO" id="GO:0005634">
    <property type="term" value="C:nucleus"/>
    <property type="evidence" value="ECO:0007669"/>
    <property type="project" value="UniProtKB-SubCell"/>
</dbReference>
<feature type="domain" description="Myb-like" evidence="6">
    <location>
        <begin position="10"/>
        <end position="62"/>
    </location>
</feature>
<dbReference type="RefSeq" id="XP_004487648.2">
    <property type="nucleotide sequence ID" value="XM_004487591.3"/>
</dbReference>
<evidence type="ECO:0000256" key="1">
    <source>
        <dbReference type="ARBA" id="ARBA00004123"/>
    </source>
</evidence>
<sequence length="326" mass="37119">MTNKSTSSENHGLKKGPWTPEEDQKLVDYIQKYGYGKWRTLPKNAGLKRCGKSCRLRWTNYLRPDIKRGRFSLEEEEVIIQLHSALGNKWSTIAANLPGRTDNEIKNYWNTHIKKKLMKMGIDPVTHTPRLDILQLASILNSSLHNSPQFNNLDHFSLGRVENPNHLYILNLLTTLLSCQNKNLNDSNYNVHQNQSSGNDNNYSNSLQQLQNPQFKITMESPLMKTKLMNQIAPIATSFSNIQQPKSSTINNILENQILSNIEEMPNFDLSSLFSTSPSPSSPSNLKSQSSTTFVNGTIEGERYTYDNNNFMMYNISNGLNDSELL</sequence>
<dbReference type="PROSITE" id="PS50090">
    <property type="entry name" value="MYB_LIKE"/>
    <property type="match status" value="2"/>
</dbReference>
<feature type="domain" description="Myb-like" evidence="6">
    <location>
        <begin position="63"/>
        <end position="113"/>
    </location>
</feature>
<feature type="region of interest" description="Disordered" evidence="5">
    <location>
        <begin position="273"/>
        <end position="293"/>
    </location>
</feature>
<dbReference type="OrthoDB" id="2143914at2759"/>
<dbReference type="Pfam" id="PF00249">
    <property type="entry name" value="Myb_DNA-binding"/>
    <property type="match status" value="2"/>
</dbReference>
<reference evidence="8" key="1">
    <citation type="journal article" date="2013" name="Nat. Biotechnol.">
        <title>Draft genome sequence of chickpea (Cicer arietinum) provides a resource for trait improvement.</title>
        <authorList>
            <person name="Varshney R.K."/>
            <person name="Song C."/>
            <person name="Saxena R.K."/>
            <person name="Azam S."/>
            <person name="Yu S."/>
            <person name="Sharpe A.G."/>
            <person name="Cannon S."/>
            <person name="Baek J."/>
            <person name="Rosen B.D."/>
            <person name="Tar'an B."/>
            <person name="Millan T."/>
            <person name="Zhang X."/>
            <person name="Ramsay L.D."/>
            <person name="Iwata A."/>
            <person name="Wang Y."/>
            <person name="Nelson W."/>
            <person name="Farmer A.D."/>
            <person name="Gaur P.M."/>
            <person name="Soderlund C."/>
            <person name="Penmetsa R.V."/>
            <person name="Xu C."/>
            <person name="Bharti A.K."/>
            <person name="He W."/>
            <person name="Winter P."/>
            <person name="Zhao S."/>
            <person name="Hane J.K."/>
            <person name="Carrasquilla-Garcia N."/>
            <person name="Condie J.A."/>
            <person name="Upadhyaya H.D."/>
            <person name="Luo M.C."/>
            <person name="Thudi M."/>
            <person name="Gowda C.L."/>
            <person name="Singh N.P."/>
            <person name="Lichtenzveig J."/>
            <person name="Gali K.K."/>
            <person name="Rubio J."/>
            <person name="Nadarajan N."/>
            <person name="Dolezel J."/>
            <person name="Bansal K.C."/>
            <person name="Xu X."/>
            <person name="Edwards D."/>
            <person name="Zhang G."/>
            <person name="Kahl G."/>
            <person name="Gil J."/>
            <person name="Singh K.B."/>
            <person name="Datta S.K."/>
            <person name="Jackson S.A."/>
            <person name="Wang J."/>
            <person name="Cook D.R."/>
        </authorList>
    </citation>
    <scope>NUCLEOTIDE SEQUENCE [LARGE SCALE GENOMIC DNA]</scope>
    <source>
        <strain evidence="8">cv. CDC Frontier</strain>
    </source>
</reference>
<proteinExistence type="predicted"/>
<dbReference type="SMART" id="SM00717">
    <property type="entry name" value="SANT"/>
    <property type="match status" value="2"/>
</dbReference>
<keyword evidence="4" id="KW-0539">Nucleus</keyword>
<keyword evidence="3" id="KW-0238">DNA-binding</keyword>
<dbReference type="InterPro" id="IPR009057">
    <property type="entry name" value="Homeodomain-like_sf"/>
</dbReference>
<dbReference type="Proteomes" id="UP000087171">
    <property type="component" value="Chromosome Ca1"/>
</dbReference>
<accession>A0A1S2XDH5</accession>
<dbReference type="SUPFAM" id="SSF46689">
    <property type="entry name" value="Homeodomain-like"/>
    <property type="match status" value="1"/>
</dbReference>
<evidence type="ECO:0000259" key="6">
    <source>
        <dbReference type="PROSITE" id="PS50090"/>
    </source>
</evidence>
<dbReference type="PaxDb" id="3827-XP_004487648.1"/>
<evidence type="ECO:0000256" key="4">
    <source>
        <dbReference type="ARBA" id="ARBA00023242"/>
    </source>
</evidence>
<dbReference type="FunFam" id="1.10.10.60:FF:000001">
    <property type="entry name" value="MYB-related transcription factor"/>
    <property type="match status" value="1"/>
</dbReference>
<keyword evidence="2" id="KW-0677">Repeat</keyword>
<feature type="domain" description="HTH myb-type" evidence="7">
    <location>
        <begin position="10"/>
        <end position="62"/>
    </location>
</feature>
<evidence type="ECO:0000313" key="9">
    <source>
        <dbReference type="RefSeq" id="XP_004487648.2"/>
    </source>
</evidence>
<dbReference type="CDD" id="cd00167">
    <property type="entry name" value="SANT"/>
    <property type="match status" value="2"/>
</dbReference>
<dbReference type="eggNOG" id="KOG0048">
    <property type="taxonomic scope" value="Eukaryota"/>
</dbReference>